<dbReference type="EMBL" id="CM017875">
    <property type="protein sequence ID" value="KAG1338638.1"/>
    <property type="molecule type" value="Genomic_DNA"/>
</dbReference>
<name>A0A8K0I7B8_COCNU</name>
<gene>
    <name evidence="3" type="ORF">COCNU_04G009440</name>
</gene>
<evidence type="ECO:0000313" key="4">
    <source>
        <dbReference type="Proteomes" id="UP000797356"/>
    </source>
</evidence>
<keyword evidence="4" id="KW-1185">Reference proteome</keyword>
<feature type="region of interest" description="Disordered" evidence="1">
    <location>
        <begin position="134"/>
        <end position="153"/>
    </location>
</feature>
<proteinExistence type="predicted"/>
<evidence type="ECO:0000259" key="2">
    <source>
        <dbReference type="SMART" id="SM00666"/>
    </source>
</evidence>
<protein>
    <recommendedName>
        <fullName evidence="2">PB1 domain-containing protein</fullName>
    </recommendedName>
</protein>
<feature type="domain" description="PB1" evidence="2">
    <location>
        <begin position="12"/>
        <end position="101"/>
    </location>
</feature>
<dbReference type="CDD" id="cd06410">
    <property type="entry name" value="PB1_UP2"/>
    <property type="match status" value="1"/>
</dbReference>
<dbReference type="InterPro" id="IPR000270">
    <property type="entry name" value="PB1_dom"/>
</dbReference>
<reference evidence="3" key="1">
    <citation type="journal article" date="2017" name="Gigascience">
        <title>The genome draft of coconut (Cocos nucifera).</title>
        <authorList>
            <person name="Xiao Y."/>
            <person name="Xu P."/>
            <person name="Fan H."/>
            <person name="Baudouin L."/>
            <person name="Xia W."/>
            <person name="Bocs S."/>
            <person name="Xu J."/>
            <person name="Li Q."/>
            <person name="Guo A."/>
            <person name="Zhou L."/>
            <person name="Li J."/>
            <person name="Wu Y."/>
            <person name="Ma Z."/>
            <person name="Armero A."/>
            <person name="Issali A.E."/>
            <person name="Liu N."/>
            <person name="Peng M."/>
            <person name="Yang Y."/>
        </authorList>
    </citation>
    <scope>NUCLEOTIDE SEQUENCE</scope>
    <source>
        <tissue evidence="3">Spear leaf of Hainan Tall coconut</tissue>
    </source>
</reference>
<evidence type="ECO:0000256" key="1">
    <source>
        <dbReference type="SAM" id="MobiDB-lite"/>
    </source>
</evidence>
<dbReference type="SUPFAM" id="SSF54277">
    <property type="entry name" value="CAD &amp; PB1 domains"/>
    <property type="match status" value="1"/>
</dbReference>
<dbReference type="Gene3D" id="3.10.20.90">
    <property type="entry name" value="Phosphatidylinositol 3-kinase Catalytic Subunit, Chain A, domain 1"/>
    <property type="match status" value="1"/>
</dbReference>
<accession>A0A8K0I7B8</accession>
<dbReference type="PANTHER" id="PTHR31066:SF85">
    <property type="entry name" value="OS02G0809100 PROTEIN"/>
    <property type="match status" value="1"/>
</dbReference>
<dbReference type="OrthoDB" id="1938580at2759"/>
<comment type="caution">
    <text evidence="3">The sequence shown here is derived from an EMBL/GenBank/DDBJ whole genome shotgun (WGS) entry which is preliminary data.</text>
</comment>
<evidence type="ECO:0000313" key="3">
    <source>
        <dbReference type="EMBL" id="KAG1338638.1"/>
    </source>
</evidence>
<dbReference type="PANTHER" id="PTHR31066">
    <property type="entry name" value="OS05G0427100 PROTEIN-RELATED"/>
    <property type="match status" value="1"/>
</dbReference>
<dbReference type="AlphaFoldDB" id="A0A8K0I7B8"/>
<dbReference type="SMART" id="SM00666">
    <property type="entry name" value="PB1"/>
    <property type="match status" value="1"/>
</dbReference>
<organism evidence="3 4">
    <name type="scientific">Cocos nucifera</name>
    <name type="common">Coconut palm</name>
    <dbReference type="NCBI Taxonomy" id="13894"/>
    <lineage>
        <taxon>Eukaryota</taxon>
        <taxon>Viridiplantae</taxon>
        <taxon>Streptophyta</taxon>
        <taxon>Embryophyta</taxon>
        <taxon>Tracheophyta</taxon>
        <taxon>Spermatophyta</taxon>
        <taxon>Magnoliopsida</taxon>
        <taxon>Liliopsida</taxon>
        <taxon>Arecaceae</taxon>
        <taxon>Arecoideae</taxon>
        <taxon>Cocoseae</taxon>
        <taxon>Attaleinae</taxon>
        <taxon>Cocos</taxon>
    </lineage>
</organism>
<reference evidence="3" key="2">
    <citation type="submission" date="2019-07" db="EMBL/GenBank/DDBJ databases">
        <authorList>
            <person name="Yang Y."/>
            <person name="Bocs S."/>
            <person name="Baudouin L."/>
        </authorList>
    </citation>
    <scope>NUCLEOTIDE SEQUENCE</scope>
    <source>
        <tissue evidence="3">Spear leaf of Hainan Tall coconut</tissue>
    </source>
</reference>
<dbReference type="Proteomes" id="UP000797356">
    <property type="component" value="Chromosome 4"/>
</dbReference>
<dbReference type="InterPro" id="IPR053198">
    <property type="entry name" value="Gynoecium_Dev_Regulator"/>
</dbReference>
<sequence length="371" mass="41173">MISYGGRIQPRPHDNQLSYVGGETKILTIDRSARFPALLSKLASLSNIDDDLCFKYQLPGEDLDALISVTNDEDLDHMMLEYDRLHRSAARPTARLRVFLFSIKPPTPSAALLDPKPERQWFVDALNSVPVSPPLDTVAAAPPPPATTGNATSSSPDYLFGLDEGFVPPSPGGEGDVLIFLSKPNAVSGADLVWLVIASVLTFKMVMMQEKLSNSQHNDEESRDSVAWDGDIYSQVMGAKRVGQVRGLGFGPTPSMWGKGSRVSSSSMPSEERVQMHKLQEDMKEMQQLHLEEMNIMKQKQEKLEAELILMRSYMSKFVHPKYLPSSSNDITNRRVQDASSAHGNTQWIQGQRNTTLIPFISQPPSQGRTF</sequence>
<dbReference type="Pfam" id="PF00564">
    <property type="entry name" value="PB1"/>
    <property type="match status" value="1"/>
</dbReference>